<dbReference type="Pfam" id="PF08281">
    <property type="entry name" value="Sigma70_r4_2"/>
    <property type="match status" value="1"/>
</dbReference>
<dbReference type="GO" id="GO:0006352">
    <property type="term" value="P:DNA-templated transcription initiation"/>
    <property type="evidence" value="ECO:0007669"/>
    <property type="project" value="InterPro"/>
</dbReference>
<keyword evidence="4" id="KW-0804">Transcription</keyword>
<accession>A0A8J4A4J0</accession>
<evidence type="ECO:0000313" key="7">
    <source>
        <dbReference type="EMBL" id="GIJ75001.1"/>
    </source>
</evidence>
<proteinExistence type="inferred from homology"/>
<dbReference type="InterPro" id="IPR039425">
    <property type="entry name" value="RNA_pol_sigma-70-like"/>
</dbReference>
<dbReference type="GO" id="GO:0000428">
    <property type="term" value="C:DNA-directed RNA polymerase complex"/>
    <property type="evidence" value="ECO:0007669"/>
    <property type="project" value="UniProtKB-KW"/>
</dbReference>
<evidence type="ECO:0000259" key="5">
    <source>
        <dbReference type="Pfam" id="PF04542"/>
    </source>
</evidence>
<dbReference type="SUPFAM" id="SSF88946">
    <property type="entry name" value="Sigma2 domain of RNA polymerase sigma factors"/>
    <property type="match status" value="1"/>
</dbReference>
<feature type="domain" description="RNA polymerase sigma-70 region 2" evidence="5">
    <location>
        <begin position="18"/>
        <end position="83"/>
    </location>
</feature>
<keyword evidence="7" id="KW-0240">DNA-directed RNA polymerase</keyword>
<sequence>MARAAPPTGDAAARFERLYRHCYQDLLGFALRRTDRPEAAADVVADTFVVAWRRIEQIPSDHPRAWLFGVARNVMAGHERTDRRQARLAARLRQDLSEIDSDVEPVEVGGSIGPAFRALPESDRDLLRLVAWEGLTAEELAVTLGCSANAARIRLHRARRRFAAALSEHSVDQPGVTT</sequence>
<evidence type="ECO:0000256" key="2">
    <source>
        <dbReference type="ARBA" id="ARBA00023015"/>
    </source>
</evidence>
<dbReference type="Gene3D" id="1.10.10.10">
    <property type="entry name" value="Winged helix-like DNA-binding domain superfamily/Winged helix DNA-binding domain"/>
    <property type="match status" value="1"/>
</dbReference>
<keyword evidence="8" id="KW-1185">Reference proteome</keyword>
<organism evidence="7 8">
    <name type="scientific">Virgisporangium ochraceum</name>
    <dbReference type="NCBI Taxonomy" id="65505"/>
    <lineage>
        <taxon>Bacteria</taxon>
        <taxon>Bacillati</taxon>
        <taxon>Actinomycetota</taxon>
        <taxon>Actinomycetes</taxon>
        <taxon>Micromonosporales</taxon>
        <taxon>Micromonosporaceae</taxon>
        <taxon>Virgisporangium</taxon>
    </lineage>
</organism>
<evidence type="ECO:0000256" key="4">
    <source>
        <dbReference type="ARBA" id="ARBA00023163"/>
    </source>
</evidence>
<dbReference type="InterPro" id="IPR013249">
    <property type="entry name" value="RNA_pol_sigma70_r4_t2"/>
</dbReference>
<dbReference type="InterPro" id="IPR014284">
    <property type="entry name" value="RNA_pol_sigma-70_dom"/>
</dbReference>
<dbReference type="GO" id="GO:0003677">
    <property type="term" value="F:DNA binding"/>
    <property type="evidence" value="ECO:0007669"/>
    <property type="project" value="InterPro"/>
</dbReference>
<evidence type="ECO:0000256" key="3">
    <source>
        <dbReference type="ARBA" id="ARBA00023082"/>
    </source>
</evidence>
<reference evidence="7" key="1">
    <citation type="submission" date="2021-01" db="EMBL/GenBank/DDBJ databases">
        <title>Whole genome shotgun sequence of Virgisporangium ochraceum NBRC 16418.</title>
        <authorList>
            <person name="Komaki H."/>
            <person name="Tamura T."/>
        </authorList>
    </citation>
    <scope>NUCLEOTIDE SEQUENCE</scope>
    <source>
        <strain evidence="7">NBRC 16418</strain>
    </source>
</reference>
<keyword evidence="3" id="KW-0731">Sigma factor</keyword>
<dbReference type="PANTHER" id="PTHR43133">
    <property type="entry name" value="RNA POLYMERASE ECF-TYPE SIGMA FACTO"/>
    <property type="match status" value="1"/>
</dbReference>
<feature type="domain" description="RNA polymerase sigma factor 70 region 4 type 2" evidence="6">
    <location>
        <begin position="116"/>
        <end position="161"/>
    </location>
</feature>
<dbReference type="Gene3D" id="1.10.1740.10">
    <property type="match status" value="1"/>
</dbReference>
<dbReference type="PANTHER" id="PTHR43133:SF25">
    <property type="entry name" value="RNA POLYMERASE SIGMA FACTOR RFAY-RELATED"/>
    <property type="match status" value="1"/>
</dbReference>
<evidence type="ECO:0000259" key="6">
    <source>
        <dbReference type="Pfam" id="PF08281"/>
    </source>
</evidence>
<dbReference type="Pfam" id="PF04542">
    <property type="entry name" value="Sigma70_r2"/>
    <property type="match status" value="1"/>
</dbReference>
<evidence type="ECO:0000256" key="1">
    <source>
        <dbReference type="ARBA" id="ARBA00010641"/>
    </source>
</evidence>
<dbReference type="InterPro" id="IPR007627">
    <property type="entry name" value="RNA_pol_sigma70_r2"/>
</dbReference>
<dbReference type="EMBL" id="BOPH01000147">
    <property type="protein sequence ID" value="GIJ75001.1"/>
    <property type="molecule type" value="Genomic_DNA"/>
</dbReference>
<comment type="caution">
    <text evidence="7">The sequence shown here is derived from an EMBL/GenBank/DDBJ whole genome shotgun (WGS) entry which is preliminary data.</text>
</comment>
<dbReference type="InterPro" id="IPR013325">
    <property type="entry name" value="RNA_pol_sigma_r2"/>
</dbReference>
<protein>
    <submittedName>
        <fullName evidence="7">DNA-directed RNA polymerase sigma-70 factor</fullName>
    </submittedName>
</protein>
<dbReference type="Proteomes" id="UP000635606">
    <property type="component" value="Unassembled WGS sequence"/>
</dbReference>
<dbReference type="AlphaFoldDB" id="A0A8J4A4J0"/>
<dbReference type="InterPro" id="IPR036388">
    <property type="entry name" value="WH-like_DNA-bd_sf"/>
</dbReference>
<dbReference type="InterPro" id="IPR013324">
    <property type="entry name" value="RNA_pol_sigma_r3/r4-like"/>
</dbReference>
<keyword evidence="2" id="KW-0805">Transcription regulation</keyword>
<dbReference type="RefSeq" id="WP_203934783.1">
    <property type="nucleotide sequence ID" value="NZ_BOPH01000147.1"/>
</dbReference>
<name>A0A8J4A4J0_9ACTN</name>
<dbReference type="NCBIfam" id="TIGR02937">
    <property type="entry name" value="sigma70-ECF"/>
    <property type="match status" value="1"/>
</dbReference>
<gene>
    <name evidence="7" type="primary">rpoE_42</name>
    <name evidence="7" type="ORF">Voc01_099180</name>
</gene>
<comment type="similarity">
    <text evidence="1">Belongs to the sigma-70 factor family. ECF subfamily.</text>
</comment>
<evidence type="ECO:0000313" key="8">
    <source>
        <dbReference type="Proteomes" id="UP000635606"/>
    </source>
</evidence>
<dbReference type="GO" id="GO:0016987">
    <property type="term" value="F:sigma factor activity"/>
    <property type="evidence" value="ECO:0007669"/>
    <property type="project" value="UniProtKB-KW"/>
</dbReference>
<dbReference type="SUPFAM" id="SSF88659">
    <property type="entry name" value="Sigma3 and sigma4 domains of RNA polymerase sigma factors"/>
    <property type="match status" value="1"/>
</dbReference>